<evidence type="ECO:0000313" key="1">
    <source>
        <dbReference type="EMBL" id="MBB5062130.1"/>
    </source>
</evidence>
<proteinExistence type="predicted"/>
<accession>A0A7W7ZLI6</accession>
<sequence length="532" mass="56451">MFSVRPQASAFRVALWLWVSLVCFLGSGVPALAQSSQAPAGPTTVSGQVINAVSGQPVSRALVRLADRSMLTNYEGRFQFEQVTQDGVLLVTKPGFAMNPDSFSPANVILSKLSGQLTLRLYPEAIITVHVSEPDGDPLQGIFVTSQRYLFDGSRRWATVGGGLTDTHGDARLPLSAGEYRLVTRYLAPNADREEAILPLVVPEQTSSNTLQAVHLHSGQEMHFDLHPQLSRTYPVDVTVKGAVLRSDPAIMVTSSIGARISVSPRKDAGSGVQRIDLPNGSYTLTARSGEQGVVEMAETSVSVSSQGLSGVALNLQPAPTIPIELTIDPASTSDNSASSPPNVNQLGLFLENQQQDFDSGNANATLMTRRDGVSAFTVPFGTYRLRARSAGQWYVKSATYGSSDLLQENLVATSGGGGVPIRLIVSNQAGSVQGTTSLGGKAAAGSIYLISLTPGLTSMISLRSRDDGSFSSSRIPPGSYRALALEQPRQIDFTDPTLAAPFTSWMQNITVGTGVASNLNLDEVPVEDLFP</sequence>
<gene>
    <name evidence="1" type="ORF">HDF15_000457</name>
</gene>
<evidence type="ECO:0000313" key="2">
    <source>
        <dbReference type="Proteomes" id="UP000584867"/>
    </source>
</evidence>
<dbReference type="SUPFAM" id="SSF49464">
    <property type="entry name" value="Carboxypeptidase regulatory domain-like"/>
    <property type="match status" value="1"/>
</dbReference>
<dbReference type="InterPro" id="IPR008969">
    <property type="entry name" value="CarboxyPept-like_regulatory"/>
</dbReference>
<dbReference type="EMBL" id="JACHIO010000002">
    <property type="protein sequence ID" value="MBB5062130.1"/>
    <property type="molecule type" value="Genomic_DNA"/>
</dbReference>
<dbReference type="Proteomes" id="UP000584867">
    <property type="component" value="Unassembled WGS sequence"/>
</dbReference>
<comment type="caution">
    <text evidence="1">The sequence shown here is derived from an EMBL/GenBank/DDBJ whole genome shotgun (WGS) entry which is preliminary data.</text>
</comment>
<reference evidence="1 2" key="1">
    <citation type="submission" date="2020-08" db="EMBL/GenBank/DDBJ databases">
        <title>Genomic Encyclopedia of Type Strains, Phase IV (KMG-V): Genome sequencing to study the core and pangenomes of soil and plant-associated prokaryotes.</title>
        <authorList>
            <person name="Whitman W."/>
        </authorList>
    </citation>
    <scope>NUCLEOTIDE SEQUENCE [LARGE SCALE GENOMIC DNA]</scope>
    <source>
        <strain evidence="1 2">X5P3</strain>
    </source>
</reference>
<name>A0A7W7ZLI6_9BACT</name>
<dbReference type="RefSeq" id="WP_184252634.1">
    <property type="nucleotide sequence ID" value="NZ_JACHIO010000002.1"/>
</dbReference>
<dbReference type="AlphaFoldDB" id="A0A7W7ZLI6"/>
<organism evidence="1 2">
    <name type="scientific">Granulicella mallensis</name>
    <dbReference type="NCBI Taxonomy" id="940614"/>
    <lineage>
        <taxon>Bacteria</taxon>
        <taxon>Pseudomonadati</taxon>
        <taxon>Acidobacteriota</taxon>
        <taxon>Terriglobia</taxon>
        <taxon>Terriglobales</taxon>
        <taxon>Acidobacteriaceae</taxon>
        <taxon>Granulicella</taxon>
    </lineage>
</organism>
<protein>
    <submittedName>
        <fullName evidence="1">Uncharacterized protein</fullName>
    </submittedName>
</protein>